<evidence type="ECO:0000256" key="3">
    <source>
        <dbReference type="ARBA" id="ARBA00037882"/>
    </source>
</evidence>
<dbReference type="InterPro" id="IPR024775">
    <property type="entry name" value="DinB-like"/>
</dbReference>
<feature type="domain" description="Sulfatase-modifying factor enzyme-like" evidence="4">
    <location>
        <begin position="346"/>
        <end position="420"/>
    </location>
</feature>
<dbReference type="InterPro" id="IPR042095">
    <property type="entry name" value="SUMF_sf"/>
</dbReference>
<evidence type="ECO:0000313" key="7">
    <source>
        <dbReference type="Proteomes" id="UP001232992"/>
    </source>
</evidence>
<evidence type="ECO:0000256" key="2">
    <source>
        <dbReference type="ARBA" id="ARBA00023004"/>
    </source>
</evidence>
<name>A0ABT7BZU3_9CYAN</name>
<gene>
    <name evidence="6" type="primary">egtB</name>
    <name evidence="6" type="ORF">PMH09_16185</name>
</gene>
<dbReference type="Proteomes" id="UP001232992">
    <property type="component" value="Unassembled WGS sequence"/>
</dbReference>
<reference evidence="6 7" key="1">
    <citation type="submission" date="2023-01" db="EMBL/GenBank/DDBJ databases">
        <title>Novel diversity within Roseofilum (Cyanobacteria; Desertifilaceae) from marine benthic mats with descriptions of four novel species.</title>
        <authorList>
            <person name="Wang Y."/>
            <person name="Berthold D.E."/>
            <person name="Hu J."/>
            <person name="Lefler F.W."/>
            <person name="Laughinghouse H.D. IV."/>
        </authorList>
    </citation>
    <scope>NUCLEOTIDE SEQUENCE [LARGE SCALE GENOMIC DNA]</scope>
    <source>
        <strain evidence="6 7">BLCC-M143</strain>
    </source>
</reference>
<proteinExistence type="predicted"/>
<evidence type="ECO:0000259" key="4">
    <source>
        <dbReference type="Pfam" id="PF03781"/>
    </source>
</evidence>
<dbReference type="PANTHER" id="PTHR23150:SF36">
    <property type="entry name" value="HERCYNINE OXYGENASE"/>
    <property type="match status" value="1"/>
</dbReference>
<dbReference type="RefSeq" id="WP_283759383.1">
    <property type="nucleotide sequence ID" value="NZ_JAQOSQ010000019.1"/>
</dbReference>
<dbReference type="EMBL" id="JAQOSQ010000019">
    <property type="protein sequence ID" value="MDJ1184728.1"/>
    <property type="molecule type" value="Genomic_DNA"/>
</dbReference>
<feature type="domain" description="DinB-like" evidence="5">
    <location>
        <begin position="18"/>
        <end position="149"/>
    </location>
</feature>
<dbReference type="InterPro" id="IPR017806">
    <property type="entry name" value="EgtB"/>
</dbReference>
<dbReference type="Gene3D" id="3.90.1580.10">
    <property type="entry name" value="paralog of FGE (formylglycine-generating enzyme)"/>
    <property type="match status" value="2"/>
</dbReference>
<dbReference type="Pfam" id="PF03781">
    <property type="entry name" value="FGE-sulfatase"/>
    <property type="match status" value="2"/>
</dbReference>
<protein>
    <submittedName>
        <fullName evidence="6">Ergothioneine biosynthesis protein EgtB</fullName>
    </submittedName>
</protein>
<sequence>MLITIPDAQPSLSLSAYYQQVRQLSEQICQPLEIEDYVVQSMSDASPLKWHLAHTAWFFETFILVPHCQGYSVFHPKYDYILNSYYESLGERVAAAERGTLSRPTVAEIYRYRAYVDEAMQSFIADNLGNPELESLIILGLHHEQQHQEFLLTNIKHIFGNNPLRPVYKADLPTPNAASVCKPLDWLDYPAQLYEIGHDGEGFAFDNEQPRHRVYLQDYQLASRLVTNGEYLEFIQAGGYNNPDYWLSEGWQTTRSKQWKSPLYWEEIDGDWWLMTLGGMRRLNENEPVCHVSFYEADAYARWAGKRLPTEAEWEVATTNIPVAGNLLESGMLHPAPALGNTQPEQLFGDVWEWTNSTHQPYPGYRLEAGIVGEYNGKLMCNRLVLRGGSCVTALSHIRPTYRNFYPPSARWQFTGIRLAATH</sequence>
<comment type="caution">
    <text evidence="6">The sequence shown here is derived from an EMBL/GenBank/DDBJ whole genome shotgun (WGS) entry which is preliminary data.</text>
</comment>
<evidence type="ECO:0000259" key="5">
    <source>
        <dbReference type="Pfam" id="PF12867"/>
    </source>
</evidence>
<dbReference type="SUPFAM" id="SSF56436">
    <property type="entry name" value="C-type lectin-like"/>
    <property type="match status" value="1"/>
</dbReference>
<dbReference type="NCBIfam" id="TIGR03440">
    <property type="entry name" value="egtB_TIGR03440"/>
    <property type="match status" value="1"/>
</dbReference>
<dbReference type="Pfam" id="PF12867">
    <property type="entry name" value="DinB_2"/>
    <property type="match status" value="1"/>
</dbReference>
<evidence type="ECO:0000256" key="1">
    <source>
        <dbReference type="ARBA" id="ARBA00023002"/>
    </source>
</evidence>
<keyword evidence="1" id="KW-0560">Oxidoreductase</keyword>
<dbReference type="PANTHER" id="PTHR23150">
    <property type="entry name" value="SULFATASE MODIFYING FACTOR 1, 2"/>
    <property type="match status" value="1"/>
</dbReference>
<dbReference type="InterPro" id="IPR016187">
    <property type="entry name" value="CTDL_fold"/>
</dbReference>
<comment type="pathway">
    <text evidence="3">Amino-acid biosynthesis; ergothioneine biosynthesis.</text>
</comment>
<dbReference type="InterPro" id="IPR051043">
    <property type="entry name" value="Sulfatase_Mod_Factor_Kinase"/>
</dbReference>
<keyword evidence="7" id="KW-1185">Reference proteome</keyword>
<evidence type="ECO:0000313" key="6">
    <source>
        <dbReference type="EMBL" id="MDJ1184728.1"/>
    </source>
</evidence>
<dbReference type="InterPro" id="IPR005532">
    <property type="entry name" value="SUMF_dom"/>
</dbReference>
<keyword evidence="2" id="KW-0408">Iron</keyword>
<accession>A0ABT7BZU3</accession>
<organism evidence="6 7">
    <name type="scientific">Roseofilum casamattae BLCC-M143</name>
    <dbReference type="NCBI Taxonomy" id="3022442"/>
    <lineage>
        <taxon>Bacteria</taxon>
        <taxon>Bacillati</taxon>
        <taxon>Cyanobacteriota</taxon>
        <taxon>Cyanophyceae</taxon>
        <taxon>Desertifilales</taxon>
        <taxon>Desertifilaceae</taxon>
        <taxon>Roseofilum</taxon>
        <taxon>Roseofilum casamattae</taxon>
    </lineage>
</organism>
<feature type="domain" description="Sulfatase-modifying factor enzyme-like" evidence="4">
    <location>
        <begin position="193"/>
        <end position="318"/>
    </location>
</feature>